<evidence type="ECO:0000313" key="21">
    <source>
        <dbReference type="EnsemblMetazoa" id="ISCW004542-PA"/>
    </source>
</evidence>
<keyword evidence="9" id="KW-0677">Repeat</keyword>
<dbReference type="InterPro" id="IPR001965">
    <property type="entry name" value="Znf_PHD"/>
</dbReference>
<sequence>MGRSRFGRLRKPNQVSDMEFTPLVRVRPPHSLNKVRKTKTKPLAAAPCYLVGDLLWSKVGGHPFWPCMVSFDPLSGIYTKTVRQQHRLYHVQYFGDDAQHGWTQPGRIMPYEGLAKFVAMGNLERAPYNVPDRKRDAWRVAVQEATDALELTRSERKHKLTFEYYDSRSKGAKSKTSEVGPLQENSAVEKPPTKEEVCTVCEKMGATLFCTGPCKLAFHADCLGVSHVPRAFVCDECTTGEHLCLVCKDLGETEKCSLESCGCFYHKKCLAKLPLPLKQDPFVCPRHFCLGCFQEKPTTLNAKGRLLRCVRCPSAFHVGCLAAGSYRLGPTAVVCPQHGAELGPSINVNWCFVCSTGGHLLCCEGCPAAFHQSCLGLKAAPKGPFLCSDCSALKHPKYGHIIWVKLGCYRWWPAQVCSPAEVPVNIAELKHRPVGEFAVRFYGSHDYYWTNRGHVFLFEEGDRGSLTSSSKSLSRLFETALEEATAAWEQQRRARDQSAKPAPFRMIRVNRPVGQVAVPALDLRTVSVCVCTAQDPCQADCLNRLLLYECRPDLCPAGEHCKNQHFLRREYAQVTVIRAEGRGWGLRTDQALTAGDFVMEYVGEIINEQECERRLSRLHLEHSSNFYFLTLDRDRIIDAGPRGNLSRFMNHSCDPNCETQKWTVNGDTRVGIFAIRDIAPGTELTFNYNLDCRGNERIKCACGASNCSGYMGLPAPRPTEGERKAKRRK</sequence>
<evidence type="ECO:0000256" key="6">
    <source>
        <dbReference type="ARBA" id="ARBA00022679"/>
    </source>
</evidence>
<dbReference type="SMART" id="SM00317">
    <property type="entry name" value="SET"/>
    <property type="match status" value="1"/>
</dbReference>
<evidence type="ECO:0000256" key="14">
    <source>
        <dbReference type="PROSITE-ProRule" id="PRU00146"/>
    </source>
</evidence>
<evidence type="ECO:0000259" key="15">
    <source>
        <dbReference type="PROSITE" id="PS50016"/>
    </source>
</evidence>
<keyword evidence="12" id="KW-0156">Chromatin regulator</keyword>
<dbReference type="FunCoup" id="B7PEM2">
    <property type="interactions" value="1174"/>
</dbReference>
<dbReference type="Pfam" id="PF23011">
    <property type="entry name" value="PHD-1st_NSD"/>
    <property type="match status" value="2"/>
</dbReference>
<dbReference type="PROSITE" id="PS50812">
    <property type="entry name" value="PWWP"/>
    <property type="match status" value="2"/>
</dbReference>
<dbReference type="PROSITE" id="PS50016">
    <property type="entry name" value="ZF_PHD_2"/>
    <property type="match status" value="1"/>
</dbReference>
<dbReference type="CDD" id="cd15564">
    <property type="entry name" value="PHD1_NSD"/>
    <property type="match status" value="1"/>
</dbReference>
<dbReference type="KEGG" id="isc:8051641"/>
<dbReference type="Pfam" id="PF00856">
    <property type="entry name" value="SET"/>
    <property type="match status" value="1"/>
</dbReference>
<evidence type="ECO:0000313" key="20">
    <source>
        <dbReference type="EMBL" id="EEC05044.1"/>
    </source>
</evidence>
<dbReference type="OrthoDB" id="422362at2759"/>
<dbReference type="EMBL" id="ABJB010276850">
    <property type="status" value="NOT_ANNOTATED_CDS"/>
    <property type="molecule type" value="Genomic_DNA"/>
</dbReference>
<feature type="domain" description="PWWP" evidence="17">
    <location>
        <begin position="51"/>
        <end position="114"/>
    </location>
</feature>
<evidence type="ECO:0000256" key="1">
    <source>
        <dbReference type="ARBA" id="ARBA00004123"/>
    </source>
</evidence>
<dbReference type="InterPro" id="IPR000313">
    <property type="entry name" value="PWWP_dom"/>
</dbReference>
<dbReference type="SUPFAM" id="SSF82199">
    <property type="entry name" value="SET domain"/>
    <property type="match status" value="1"/>
</dbReference>
<dbReference type="InterPro" id="IPR001214">
    <property type="entry name" value="SET_dom"/>
</dbReference>
<dbReference type="InterPro" id="IPR055198">
    <property type="entry name" value="NSD_PHD"/>
</dbReference>
<dbReference type="PANTHER" id="PTHR22884">
    <property type="entry name" value="SET DOMAIN PROTEINS"/>
    <property type="match status" value="1"/>
</dbReference>
<comment type="subcellular location">
    <subcellularLocation>
        <location evidence="2">Chromosome</location>
    </subcellularLocation>
    <subcellularLocation>
        <location evidence="1">Nucleus</location>
    </subcellularLocation>
</comment>
<dbReference type="FunFam" id="2.30.30.140:FF:000099">
    <property type="entry name" value="Histone-lysine N-methyltransferase"/>
    <property type="match status" value="1"/>
</dbReference>
<dbReference type="PROSITE" id="PS01359">
    <property type="entry name" value="ZF_PHD_1"/>
    <property type="match status" value="2"/>
</dbReference>
<evidence type="ECO:0000256" key="7">
    <source>
        <dbReference type="ARBA" id="ARBA00022691"/>
    </source>
</evidence>
<dbReference type="InterPro" id="IPR013083">
    <property type="entry name" value="Znf_RING/FYVE/PHD"/>
</dbReference>
<dbReference type="CDD" id="cd15565">
    <property type="entry name" value="PHD2_NSD"/>
    <property type="match status" value="1"/>
</dbReference>
<dbReference type="InterPro" id="IPR059153">
    <property type="entry name" value="NSD_PHD-1st"/>
</dbReference>
<name>B7PEM2_IXOSC</name>
<dbReference type="VEuPathDB" id="VectorBase:ISCI004542"/>
<dbReference type="STRING" id="6945.B7PEM2"/>
<evidence type="ECO:0000256" key="5">
    <source>
        <dbReference type="ARBA" id="ARBA00022603"/>
    </source>
</evidence>
<dbReference type="HOGENOM" id="CLU_380042_0_0_1"/>
<dbReference type="GO" id="GO:0000785">
    <property type="term" value="C:chromatin"/>
    <property type="evidence" value="ECO:0000318"/>
    <property type="project" value="GO_Central"/>
</dbReference>
<proteinExistence type="predicted"/>
<evidence type="ECO:0000256" key="12">
    <source>
        <dbReference type="ARBA" id="ARBA00022853"/>
    </source>
</evidence>
<dbReference type="SMART" id="SM00508">
    <property type="entry name" value="PostSET"/>
    <property type="match status" value="1"/>
</dbReference>
<reference evidence="21" key="2">
    <citation type="submission" date="2020-05" db="UniProtKB">
        <authorList>
            <consortium name="EnsemblMetazoa"/>
        </authorList>
    </citation>
    <scope>IDENTIFICATION</scope>
    <source>
        <strain evidence="21">wikel</strain>
    </source>
</reference>
<dbReference type="AlphaFoldDB" id="B7PEM2"/>
<gene>
    <name evidence="21" type="primary">8051641</name>
    <name evidence="20" type="ORF">IscW_ISCW004542</name>
</gene>
<dbReference type="SMART" id="SM00570">
    <property type="entry name" value="AWS"/>
    <property type="match status" value="1"/>
</dbReference>
<dbReference type="CDD" id="cd15567">
    <property type="entry name" value="PHD4_NSD"/>
    <property type="match status" value="1"/>
</dbReference>
<keyword evidence="4" id="KW-0597">Phosphoprotein</keyword>
<dbReference type="VEuPathDB" id="VectorBase:ISCP_004535"/>
<dbReference type="Gene3D" id="2.30.30.140">
    <property type="match status" value="2"/>
</dbReference>
<dbReference type="InterPro" id="IPR055197">
    <property type="entry name" value="PHDvar_NSD"/>
</dbReference>
<dbReference type="PROSITE" id="PS51215">
    <property type="entry name" value="AWS"/>
    <property type="match status" value="1"/>
</dbReference>
<accession>B7PEM2</accession>
<dbReference type="InterPro" id="IPR019787">
    <property type="entry name" value="Znf_PHD-finger"/>
</dbReference>
<dbReference type="InParanoid" id="B7PEM2"/>
<dbReference type="GO" id="GO:0046975">
    <property type="term" value="F:histone H3K36 methyltransferase activity"/>
    <property type="evidence" value="ECO:0000318"/>
    <property type="project" value="GO_Central"/>
</dbReference>
<keyword evidence="3" id="KW-0158">Chromosome</keyword>
<reference evidence="20 22" key="1">
    <citation type="submission" date="2008-03" db="EMBL/GenBank/DDBJ databases">
        <title>Annotation of Ixodes scapularis.</title>
        <authorList>
            <consortium name="Ixodes scapularis Genome Project Consortium"/>
            <person name="Caler E."/>
            <person name="Hannick L.I."/>
            <person name="Bidwell S."/>
            <person name="Joardar V."/>
            <person name="Thiagarajan M."/>
            <person name="Amedeo P."/>
            <person name="Galinsky K.J."/>
            <person name="Schobel S."/>
            <person name="Inman J."/>
            <person name="Hostetler J."/>
            <person name="Miller J."/>
            <person name="Hammond M."/>
            <person name="Megy K."/>
            <person name="Lawson D."/>
            <person name="Kodira C."/>
            <person name="Sutton G."/>
            <person name="Meyer J."/>
            <person name="Hill C.A."/>
            <person name="Birren B."/>
            <person name="Nene V."/>
            <person name="Collins F."/>
            <person name="Alarcon-Chaidez F."/>
            <person name="Wikel S."/>
            <person name="Strausberg R."/>
        </authorList>
    </citation>
    <scope>NUCLEOTIDE SEQUENCE [LARGE SCALE GENOMIC DNA]</scope>
    <source>
        <strain evidence="22">Wikel</strain>
        <strain evidence="20">Wikel colony</strain>
    </source>
</reference>
<evidence type="ECO:0000256" key="4">
    <source>
        <dbReference type="ARBA" id="ARBA00022553"/>
    </source>
</evidence>
<dbReference type="Gene3D" id="2.170.270.10">
    <property type="entry name" value="SET domain"/>
    <property type="match status" value="1"/>
</dbReference>
<dbReference type="InterPro" id="IPR011011">
    <property type="entry name" value="Znf_FYVE_PHD"/>
</dbReference>
<keyword evidence="13" id="KW-0539">Nucleus</keyword>
<dbReference type="PaxDb" id="6945-B7PEM2"/>
<dbReference type="CDD" id="cd15566">
    <property type="entry name" value="PHD3_NSD"/>
    <property type="match status" value="1"/>
</dbReference>
<dbReference type="SUPFAM" id="SSF57903">
    <property type="entry name" value="FYVE/PHD zinc finger"/>
    <property type="match status" value="2"/>
</dbReference>
<dbReference type="GO" id="GO:0006355">
    <property type="term" value="P:regulation of DNA-templated transcription"/>
    <property type="evidence" value="ECO:0000318"/>
    <property type="project" value="GO_Central"/>
</dbReference>
<dbReference type="PROSITE" id="PS50868">
    <property type="entry name" value="POST_SET"/>
    <property type="match status" value="1"/>
</dbReference>
<dbReference type="Pfam" id="PF00855">
    <property type="entry name" value="PWWP"/>
    <property type="match status" value="2"/>
</dbReference>
<evidence type="ECO:0000256" key="8">
    <source>
        <dbReference type="ARBA" id="ARBA00022723"/>
    </source>
</evidence>
<keyword evidence="10 14" id="KW-0863">Zinc-finger</keyword>
<dbReference type="CDD" id="cd05838">
    <property type="entry name" value="PWWP_NSD_rpt2"/>
    <property type="match status" value="1"/>
</dbReference>
<dbReference type="FunFam" id="2.170.270.10:FF:000002">
    <property type="entry name" value="Histone-lysine N-methyltransferase"/>
    <property type="match status" value="1"/>
</dbReference>
<feature type="domain" description="Post-SET" evidence="18">
    <location>
        <begin position="696"/>
        <end position="712"/>
    </location>
</feature>
<dbReference type="EC" id="2.1.1.43" evidence="20"/>
<dbReference type="GO" id="GO:0008270">
    <property type="term" value="F:zinc ion binding"/>
    <property type="evidence" value="ECO:0007669"/>
    <property type="project" value="UniProtKB-KW"/>
</dbReference>
<evidence type="ECO:0000313" key="22">
    <source>
        <dbReference type="Proteomes" id="UP000001555"/>
    </source>
</evidence>
<dbReference type="GO" id="GO:0005634">
    <property type="term" value="C:nucleus"/>
    <property type="evidence" value="ECO:0000318"/>
    <property type="project" value="GO_Central"/>
</dbReference>
<keyword evidence="11" id="KW-0862">Zinc</keyword>
<evidence type="ECO:0000256" key="11">
    <source>
        <dbReference type="ARBA" id="ARBA00022833"/>
    </source>
</evidence>
<evidence type="ECO:0000259" key="18">
    <source>
        <dbReference type="PROSITE" id="PS50868"/>
    </source>
</evidence>
<protein>
    <submittedName>
        <fullName evidence="20">Set domain protein, putative</fullName>
        <ecNumber evidence="20">2.1.1.43</ecNumber>
    </submittedName>
</protein>
<dbReference type="InterPro" id="IPR046341">
    <property type="entry name" value="SET_dom_sf"/>
</dbReference>
<dbReference type="EnsemblMetazoa" id="ISCW004542-RA">
    <property type="protein sequence ID" value="ISCW004542-PA"/>
    <property type="gene ID" value="ISCW004542"/>
</dbReference>
<dbReference type="SMART" id="SM00249">
    <property type="entry name" value="PHD"/>
    <property type="match status" value="4"/>
</dbReference>
<feature type="domain" description="PWWP" evidence="17">
    <location>
        <begin position="398"/>
        <end position="461"/>
    </location>
</feature>
<evidence type="ECO:0000256" key="3">
    <source>
        <dbReference type="ARBA" id="ARBA00022454"/>
    </source>
</evidence>
<evidence type="ECO:0000259" key="19">
    <source>
        <dbReference type="PROSITE" id="PS51215"/>
    </source>
</evidence>
<keyword evidence="22" id="KW-1185">Reference proteome</keyword>
<evidence type="ECO:0000259" key="16">
    <source>
        <dbReference type="PROSITE" id="PS50280"/>
    </source>
</evidence>
<keyword evidence="6 20" id="KW-0808">Transferase</keyword>
<evidence type="ECO:0000259" key="17">
    <source>
        <dbReference type="PROSITE" id="PS50812"/>
    </source>
</evidence>
<feature type="domain" description="SET" evidence="16">
    <location>
        <begin position="572"/>
        <end position="689"/>
    </location>
</feature>
<dbReference type="Pfam" id="PF23004">
    <property type="entry name" value="PHDvar_NSD"/>
    <property type="match status" value="1"/>
</dbReference>
<feature type="domain" description="AWS" evidence="19">
    <location>
        <begin position="524"/>
        <end position="570"/>
    </location>
</feature>
<dbReference type="Pfam" id="PF17907">
    <property type="entry name" value="AWS"/>
    <property type="match status" value="1"/>
</dbReference>
<dbReference type="GO" id="GO:0032259">
    <property type="term" value="P:methylation"/>
    <property type="evidence" value="ECO:0007669"/>
    <property type="project" value="UniProtKB-KW"/>
</dbReference>
<feature type="domain" description="PHD-type" evidence="15">
    <location>
        <begin position="348"/>
        <end position="393"/>
    </location>
</feature>
<dbReference type="VEuPathDB" id="VectorBase:ISCW004542"/>
<keyword evidence="5 20" id="KW-0489">Methyltransferase</keyword>
<dbReference type="SMART" id="SM00293">
    <property type="entry name" value="PWWP"/>
    <property type="match status" value="2"/>
</dbReference>
<evidence type="ECO:0000256" key="2">
    <source>
        <dbReference type="ARBA" id="ARBA00004286"/>
    </source>
</evidence>
<evidence type="ECO:0000256" key="10">
    <source>
        <dbReference type="ARBA" id="ARBA00022771"/>
    </source>
</evidence>
<dbReference type="EMBL" id="DS695994">
    <property type="protein sequence ID" value="EEC05044.1"/>
    <property type="molecule type" value="Genomic_DNA"/>
</dbReference>
<dbReference type="InterPro" id="IPR006560">
    <property type="entry name" value="AWS_dom"/>
</dbReference>
<dbReference type="CDD" id="cd20144">
    <property type="entry name" value="PWWP_NSD_rpt1"/>
    <property type="match status" value="1"/>
</dbReference>
<dbReference type="SUPFAM" id="SSF63748">
    <property type="entry name" value="Tudor/PWWP/MBT"/>
    <property type="match status" value="2"/>
</dbReference>
<dbReference type="InterPro" id="IPR019786">
    <property type="entry name" value="Zinc_finger_PHD-type_CS"/>
</dbReference>
<dbReference type="PROSITE" id="PS50280">
    <property type="entry name" value="SET"/>
    <property type="match status" value="1"/>
</dbReference>
<dbReference type="Pfam" id="PF22908">
    <property type="entry name" value="PHD_NSD"/>
    <property type="match status" value="1"/>
</dbReference>
<dbReference type="Gene3D" id="3.30.40.10">
    <property type="entry name" value="Zinc/RING finger domain, C3HC4 (zinc finger)"/>
    <property type="match status" value="3"/>
</dbReference>
<dbReference type="InterPro" id="IPR050777">
    <property type="entry name" value="SET2_Histone-Lys_MeTrsfase"/>
</dbReference>
<organism>
    <name type="scientific">Ixodes scapularis</name>
    <name type="common">Black-legged tick</name>
    <name type="synonym">Deer tick</name>
    <dbReference type="NCBI Taxonomy" id="6945"/>
    <lineage>
        <taxon>Eukaryota</taxon>
        <taxon>Metazoa</taxon>
        <taxon>Ecdysozoa</taxon>
        <taxon>Arthropoda</taxon>
        <taxon>Chelicerata</taxon>
        <taxon>Arachnida</taxon>
        <taxon>Acari</taxon>
        <taxon>Parasitiformes</taxon>
        <taxon>Ixodida</taxon>
        <taxon>Ixodoidea</taxon>
        <taxon>Ixodidae</taxon>
        <taxon>Ixodinae</taxon>
        <taxon>Ixodes</taxon>
    </lineage>
</organism>
<dbReference type="CDD" id="cd19173">
    <property type="entry name" value="SET_NSD"/>
    <property type="match status" value="1"/>
</dbReference>
<dbReference type="Proteomes" id="UP000001555">
    <property type="component" value="Unassembled WGS sequence"/>
</dbReference>
<evidence type="ECO:0000256" key="13">
    <source>
        <dbReference type="ARBA" id="ARBA00023242"/>
    </source>
</evidence>
<keyword evidence="8" id="KW-0479">Metal-binding</keyword>
<dbReference type="InterPro" id="IPR003616">
    <property type="entry name" value="Post-SET_dom"/>
</dbReference>
<keyword evidence="7" id="KW-0949">S-adenosyl-L-methionine</keyword>
<dbReference type="EMBL" id="ABJB010230296">
    <property type="status" value="NOT_ANNOTATED_CDS"/>
    <property type="molecule type" value="Genomic_DNA"/>
</dbReference>
<evidence type="ECO:0000256" key="9">
    <source>
        <dbReference type="ARBA" id="ARBA00022737"/>
    </source>
</evidence>